<name>A0A971M0Z5_9BACT</name>
<dbReference type="Proteomes" id="UP000777265">
    <property type="component" value="Unassembled WGS sequence"/>
</dbReference>
<dbReference type="InterPro" id="IPR052174">
    <property type="entry name" value="Flavoredoxin"/>
</dbReference>
<evidence type="ECO:0000256" key="3">
    <source>
        <dbReference type="ARBA" id="ARBA00038054"/>
    </source>
</evidence>
<reference evidence="5" key="2">
    <citation type="submission" date="2020-01" db="EMBL/GenBank/DDBJ databases">
        <authorList>
            <person name="Campanaro S."/>
        </authorList>
    </citation>
    <scope>NUCLEOTIDE SEQUENCE</scope>
    <source>
        <strain evidence="5">AS06rmzACSIP_7</strain>
    </source>
</reference>
<organism evidence="5 6">
    <name type="scientific">Syntrophorhabdus aromaticivorans</name>
    <dbReference type="NCBI Taxonomy" id="328301"/>
    <lineage>
        <taxon>Bacteria</taxon>
        <taxon>Pseudomonadati</taxon>
        <taxon>Thermodesulfobacteriota</taxon>
        <taxon>Syntrophorhabdia</taxon>
        <taxon>Syntrophorhabdales</taxon>
        <taxon>Syntrophorhabdaceae</taxon>
        <taxon>Syntrophorhabdus</taxon>
    </lineage>
</organism>
<dbReference type="EMBL" id="JAAYEE010000022">
    <property type="protein sequence ID" value="NLW34107.1"/>
    <property type="molecule type" value="Genomic_DNA"/>
</dbReference>
<dbReference type="PANTHER" id="PTHR43567">
    <property type="entry name" value="FLAVOREDOXIN-RELATED-RELATED"/>
    <property type="match status" value="1"/>
</dbReference>
<proteinExistence type="inferred from homology"/>
<comment type="caution">
    <text evidence="5">The sequence shown here is derived from an EMBL/GenBank/DDBJ whole genome shotgun (WGS) entry which is preliminary data.</text>
</comment>
<dbReference type="SUPFAM" id="SSF50475">
    <property type="entry name" value="FMN-binding split barrel"/>
    <property type="match status" value="1"/>
</dbReference>
<feature type="domain" description="Flavin reductase like" evidence="4">
    <location>
        <begin position="12"/>
        <end position="155"/>
    </location>
</feature>
<evidence type="ECO:0000313" key="6">
    <source>
        <dbReference type="Proteomes" id="UP000777265"/>
    </source>
</evidence>
<comment type="cofactor">
    <cofactor evidence="1">
        <name>FMN</name>
        <dbReference type="ChEBI" id="CHEBI:58210"/>
    </cofactor>
</comment>
<evidence type="ECO:0000259" key="4">
    <source>
        <dbReference type="SMART" id="SM00903"/>
    </source>
</evidence>
<dbReference type="GO" id="GO:0010181">
    <property type="term" value="F:FMN binding"/>
    <property type="evidence" value="ECO:0007669"/>
    <property type="project" value="InterPro"/>
</dbReference>
<dbReference type="Pfam" id="PF01613">
    <property type="entry name" value="Flavin_Reduct"/>
    <property type="match status" value="1"/>
</dbReference>
<sequence>MPGERIKVSHVMPCAVNLLTVASKNERDAMTATAMFVSEDPPLFVVSIRKSIVAHRLIEETGQFALNVASTQQAKLAKRLGREKAADKFNEFGIAIEKAPAVNAPLIKGSFAGIECKVITSFPVGNFTVYVAEAIGFSVNESLSPVVWNLDRYYAIGEELR</sequence>
<dbReference type="Gene3D" id="2.30.110.10">
    <property type="entry name" value="Electron Transport, Fmn-binding Protein, Chain A"/>
    <property type="match status" value="1"/>
</dbReference>
<evidence type="ECO:0000256" key="1">
    <source>
        <dbReference type="ARBA" id="ARBA00001917"/>
    </source>
</evidence>
<protein>
    <submittedName>
        <fullName evidence="5">Flavin reductase family protein</fullName>
    </submittedName>
</protein>
<dbReference type="GO" id="GO:0016646">
    <property type="term" value="F:oxidoreductase activity, acting on the CH-NH group of donors, NAD or NADP as acceptor"/>
    <property type="evidence" value="ECO:0007669"/>
    <property type="project" value="UniProtKB-ARBA"/>
</dbReference>
<keyword evidence="2" id="KW-0285">Flavoprotein</keyword>
<dbReference type="PANTHER" id="PTHR43567:SF1">
    <property type="entry name" value="FLAVOREDOXIN"/>
    <property type="match status" value="1"/>
</dbReference>
<comment type="similarity">
    <text evidence="3">Belongs to the flavoredoxin family.</text>
</comment>
<dbReference type="InterPro" id="IPR012349">
    <property type="entry name" value="Split_barrel_FMN-bd"/>
</dbReference>
<dbReference type="AlphaFoldDB" id="A0A971M0Z5"/>
<reference evidence="5" key="1">
    <citation type="journal article" date="2020" name="Biotechnol. Biofuels">
        <title>New insights from the biogas microbiome by comprehensive genome-resolved metagenomics of nearly 1600 species originating from multiple anaerobic digesters.</title>
        <authorList>
            <person name="Campanaro S."/>
            <person name="Treu L."/>
            <person name="Rodriguez-R L.M."/>
            <person name="Kovalovszki A."/>
            <person name="Ziels R.M."/>
            <person name="Maus I."/>
            <person name="Zhu X."/>
            <person name="Kougias P.G."/>
            <person name="Basile A."/>
            <person name="Luo G."/>
            <person name="Schluter A."/>
            <person name="Konstantinidis K.T."/>
            <person name="Angelidaki I."/>
        </authorList>
    </citation>
    <scope>NUCLEOTIDE SEQUENCE</scope>
    <source>
        <strain evidence="5">AS06rmzACSIP_7</strain>
    </source>
</reference>
<gene>
    <name evidence="5" type="ORF">GXY80_01305</name>
</gene>
<evidence type="ECO:0000256" key="2">
    <source>
        <dbReference type="ARBA" id="ARBA00022630"/>
    </source>
</evidence>
<evidence type="ECO:0000313" key="5">
    <source>
        <dbReference type="EMBL" id="NLW34107.1"/>
    </source>
</evidence>
<accession>A0A971M0Z5</accession>
<dbReference type="SMART" id="SM00903">
    <property type="entry name" value="Flavin_Reduct"/>
    <property type="match status" value="1"/>
</dbReference>
<dbReference type="InterPro" id="IPR002563">
    <property type="entry name" value="Flavin_Rdtase-like_dom"/>
</dbReference>